<evidence type="ECO:0000313" key="2">
    <source>
        <dbReference type="Proteomes" id="UP000051906"/>
    </source>
</evidence>
<sequence length="107" mass="11205">MWVTLTLAGLGGPRAFIAAATAASLPRPTSSPASVALLTLTATELRQQLSFDTDGPHLLVVKAPIAAEMPQPMSLPAEGNRTADKLAKRAGQLKLGAEDMTDERLAR</sequence>
<dbReference type="EMBL" id="JQCA01000043">
    <property type="protein sequence ID" value="KRO04063.1"/>
    <property type="molecule type" value="Genomic_DNA"/>
</dbReference>
<name>A0A0R2LR68_9LACO</name>
<organism evidence="1 2">
    <name type="scientific">Levilactobacillus paucivorans</name>
    <dbReference type="NCBI Taxonomy" id="616990"/>
    <lineage>
        <taxon>Bacteria</taxon>
        <taxon>Bacillati</taxon>
        <taxon>Bacillota</taxon>
        <taxon>Bacilli</taxon>
        <taxon>Lactobacillales</taxon>
        <taxon>Lactobacillaceae</taxon>
        <taxon>Levilactobacillus</taxon>
    </lineage>
</organism>
<evidence type="ECO:0000313" key="1">
    <source>
        <dbReference type="EMBL" id="KRO04063.1"/>
    </source>
</evidence>
<gene>
    <name evidence="1" type="ORF">IV54_GL001579</name>
</gene>
<comment type="caution">
    <text evidence="1">The sequence shown here is derived from an EMBL/GenBank/DDBJ whole genome shotgun (WGS) entry which is preliminary data.</text>
</comment>
<dbReference type="AlphaFoldDB" id="A0A0R2LR68"/>
<dbReference type="PATRIC" id="fig|616990.3.peg.1671"/>
<dbReference type="STRING" id="616990.IV54_GL001579"/>
<keyword evidence="2" id="KW-1185">Reference proteome</keyword>
<reference evidence="1 2" key="1">
    <citation type="journal article" date="2015" name="Genome Announc.">
        <title>Expanding the biotechnology potential of lactobacilli through comparative genomics of 213 strains and associated genera.</title>
        <authorList>
            <person name="Sun Z."/>
            <person name="Harris H.M."/>
            <person name="McCann A."/>
            <person name="Guo C."/>
            <person name="Argimon S."/>
            <person name="Zhang W."/>
            <person name="Yang X."/>
            <person name="Jeffery I.B."/>
            <person name="Cooney J.C."/>
            <person name="Kagawa T.F."/>
            <person name="Liu W."/>
            <person name="Song Y."/>
            <person name="Salvetti E."/>
            <person name="Wrobel A."/>
            <person name="Rasinkangas P."/>
            <person name="Parkhill J."/>
            <person name="Rea M.C."/>
            <person name="O'Sullivan O."/>
            <person name="Ritari J."/>
            <person name="Douillard F.P."/>
            <person name="Paul Ross R."/>
            <person name="Yang R."/>
            <person name="Briner A.E."/>
            <person name="Felis G.E."/>
            <person name="de Vos W.M."/>
            <person name="Barrangou R."/>
            <person name="Klaenhammer T.R."/>
            <person name="Caufield P.W."/>
            <person name="Cui Y."/>
            <person name="Zhang H."/>
            <person name="O'Toole P.W."/>
        </authorList>
    </citation>
    <scope>NUCLEOTIDE SEQUENCE [LARGE SCALE GENOMIC DNA]</scope>
    <source>
        <strain evidence="1 2">DSM 22467</strain>
    </source>
</reference>
<accession>A0A0R2LR68</accession>
<protein>
    <submittedName>
        <fullName evidence="1">Uncharacterized protein</fullName>
    </submittedName>
</protein>
<proteinExistence type="predicted"/>
<dbReference type="Proteomes" id="UP000051906">
    <property type="component" value="Unassembled WGS sequence"/>
</dbReference>